<keyword evidence="2" id="KW-0285">Flavoprotein</keyword>
<sequence>MRKNFGAKPWTYPQPVFIVGTYDEEGRPDAMNAAWGGIDYDDQINLCLSAGHKTVKNLLARRAFTVSMGTEEQLVACDYVGVVSGNKEPEKFAKAGFHALRSEFVDAPLIEELPMAVECELVSYDPETCHLVGRIVNVSADERILDGNGKIDPMKLKPIVFDPVHNGYHVLGERVGNAFKDGLALAKD</sequence>
<dbReference type="Gene3D" id="2.30.110.10">
    <property type="entry name" value="Electron Transport, Fmn-binding Protein, Chain A"/>
    <property type="match status" value="1"/>
</dbReference>
<dbReference type="SUPFAM" id="SSF50475">
    <property type="entry name" value="FMN-binding split barrel"/>
    <property type="match status" value="1"/>
</dbReference>
<comment type="similarity">
    <text evidence="3">Belongs to the flavoredoxin family.</text>
</comment>
<gene>
    <name evidence="5" type="ORF">H9863_07260</name>
</gene>
<evidence type="ECO:0000256" key="3">
    <source>
        <dbReference type="ARBA" id="ARBA00038054"/>
    </source>
</evidence>
<dbReference type="GO" id="GO:0010181">
    <property type="term" value="F:FMN binding"/>
    <property type="evidence" value="ECO:0007669"/>
    <property type="project" value="InterPro"/>
</dbReference>
<name>A0A9D2ABS2_9BACT</name>
<dbReference type="Proteomes" id="UP000824202">
    <property type="component" value="Unassembled WGS sequence"/>
</dbReference>
<dbReference type="PANTHER" id="PTHR43567:SF1">
    <property type="entry name" value="FLAVOREDOXIN"/>
    <property type="match status" value="1"/>
</dbReference>
<dbReference type="Pfam" id="PF01613">
    <property type="entry name" value="Flavin_Reduct"/>
    <property type="match status" value="1"/>
</dbReference>
<dbReference type="InterPro" id="IPR052174">
    <property type="entry name" value="Flavoredoxin"/>
</dbReference>
<evidence type="ECO:0000259" key="4">
    <source>
        <dbReference type="Pfam" id="PF01613"/>
    </source>
</evidence>
<reference evidence="5" key="1">
    <citation type="journal article" date="2021" name="PeerJ">
        <title>Extensive microbial diversity within the chicken gut microbiome revealed by metagenomics and culture.</title>
        <authorList>
            <person name="Gilroy R."/>
            <person name="Ravi A."/>
            <person name="Getino M."/>
            <person name="Pursley I."/>
            <person name="Horton D.L."/>
            <person name="Alikhan N.F."/>
            <person name="Baker D."/>
            <person name="Gharbi K."/>
            <person name="Hall N."/>
            <person name="Watson M."/>
            <person name="Adriaenssens E.M."/>
            <person name="Foster-Nyarko E."/>
            <person name="Jarju S."/>
            <person name="Secka A."/>
            <person name="Antonio M."/>
            <person name="Oren A."/>
            <person name="Chaudhuri R.R."/>
            <person name="La Ragione R."/>
            <person name="Hildebrand F."/>
            <person name="Pallen M.J."/>
        </authorList>
    </citation>
    <scope>NUCLEOTIDE SEQUENCE</scope>
    <source>
        <strain evidence="5">23274</strain>
    </source>
</reference>
<dbReference type="AlphaFoldDB" id="A0A9D2ABS2"/>
<dbReference type="InterPro" id="IPR002563">
    <property type="entry name" value="Flavin_Rdtase-like_dom"/>
</dbReference>
<dbReference type="EMBL" id="DXFT01000139">
    <property type="protein sequence ID" value="HIX03894.1"/>
    <property type="molecule type" value="Genomic_DNA"/>
</dbReference>
<accession>A0A9D2ABS2</accession>
<evidence type="ECO:0000256" key="2">
    <source>
        <dbReference type="ARBA" id="ARBA00022630"/>
    </source>
</evidence>
<feature type="domain" description="Flavin reductase like" evidence="4">
    <location>
        <begin position="12"/>
        <end position="143"/>
    </location>
</feature>
<comment type="caution">
    <text evidence="5">The sequence shown here is derived from an EMBL/GenBank/DDBJ whole genome shotgun (WGS) entry which is preliminary data.</text>
</comment>
<evidence type="ECO:0000256" key="1">
    <source>
        <dbReference type="ARBA" id="ARBA00001917"/>
    </source>
</evidence>
<dbReference type="InterPro" id="IPR012349">
    <property type="entry name" value="Split_barrel_FMN-bd"/>
</dbReference>
<comment type="cofactor">
    <cofactor evidence="1">
        <name>FMN</name>
        <dbReference type="ChEBI" id="CHEBI:58210"/>
    </cofactor>
</comment>
<protein>
    <submittedName>
        <fullName evidence="5">Flavin reductase family protein</fullName>
    </submittedName>
</protein>
<proteinExistence type="inferred from homology"/>
<evidence type="ECO:0000313" key="6">
    <source>
        <dbReference type="Proteomes" id="UP000824202"/>
    </source>
</evidence>
<organism evidence="5 6">
    <name type="scientific">Candidatus Odoribacter faecigallinarum</name>
    <dbReference type="NCBI Taxonomy" id="2838706"/>
    <lineage>
        <taxon>Bacteria</taxon>
        <taxon>Pseudomonadati</taxon>
        <taxon>Bacteroidota</taxon>
        <taxon>Bacteroidia</taxon>
        <taxon>Bacteroidales</taxon>
        <taxon>Odoribacteraceae</taxon>
        <taxon>Odoribacter</taxon>
    </lineage>
</organism>
<evidence type="ECO:0000313" key="5">
    <source>
        <dbReference type="EMBL" id="HIX03894.1"/>
    </source>
</evidence>
<dbReference type="PANTHER" id="PTHR43567">
    <property type="entry name" value="FLAVOREDOXIN-RELATED-RELATED"/>
    <property type="match status" value="1"/>
</dbReference>
<reference evidence="5" key="2">
    <citation type="submission" date="2021-04" db="EMBL/GenBank/DDBJ databases">
        <authorList>
            <person name="Gilroy R."/>
        </authorList>
    </citation>
    <scope>NUCLEOTIDE SEQUENCE</scope>
    <source>
        <strain evidence="5">23274</strain>
    </source>
</reference>
<dbReference type="GO" id="GO:0016646">
    <property type="term" value="F:oxidoreductase activity, acting on the CH-NH group of donors, NAD or NADP as acceptor"/>
    <property type="evidence" value="ECO:0007669"/>
    <property type="project" value="UniProtKB-ARBA"/>
</dbReference>